<feature type="compositionally biased region" description="Basic and acidic residues" evidence="2">
    <location>
        <begin position="1924"/>
        <end position="1934"/>
    </location>
</feature>
<dbReference type="PROSITE" id="PS50853">
    <property type="entry name" value="FN3"/>
    <property type="match status" value="1"/>
</dbReference>
<keyword evidence="6" id="KW-1185">Reference proteome</keyword>
<dbReference type="SUPFAM" id="SSF49265">
    <property type="entry name" value="Fibronectin type III"/>
    <property type="match status" value="1"/>
</dbReference>
<dbReference type="Pfam" id="PF00041">
    <property type="entry name" value="fn3"/>
    <property type="match status" value="1"/>
</dbReference>
<protein>
    <recommendedName>
        <fullName evidence="4">Fibronectin type-III domain-containing protein</fullName>
    </recommendedName>
</protein>
<accession>A0A1B3XPL0</accession>
<dbReference type="NCBIfam" id="TIGR03696">
    <property type="entry name" value="Rhs_assc_core"/>
    <property type="match status" value="1"/>
</dbReference>
<dbReference type="InterPro" id="IPR022385">
    <property type="entry name" value="Rhs_assc_core"/>
</dbReference>
<dbReference type="InterPro" id="IPR013783">
    <property type="entry name" value="Ig-like_fold"/>
</dbReference>
<dbReference type="InterPro" id="IPR031325">
    <property type="entry name" value="RHS_repeat"/>
</dbReference>
<dbReference type="Gene3D" id="3.90.930.1">
    <property type="match status" value="1"/>
</dbReference>
<gene>
    <name evidence="5" type="ORF">ABE28_012390</name>
</gene>
<evidence type="ECO:0000259" key="4">
    <source>
        <dbReference type="PROSITE" id="PS50853"/>
    </source>
</evidence>
<keyword evidence="1" id="KW-0677">Repeat</keyword>
<dbReference type="InterPro" id="IPR036116">
    <property type="entry name" value="FN3_sf"/>
</dbReference>
<dbReference type="PANTHER" id="PTHR32305:SF15">
    <property type="entry name" value="PROTEIN RHSA-RELATED"/>
    <property type="match status" value="1"/>
</dbReference>
<dbReference type="Proteomes" id="UP000077926">
    <property type="component" value="Chromosome"/>
</dbReference>
<dbReference type="SMART" id="SM00060">
    <property type="entry name" value="FN3"/>
    <property type="match status" value="2"/>
</dbReference>
<feature type="domain" description="Fibronectin type-III" evidence="4">
    <location>
        <begin position="619"/>
        <end position="714"/>
    </location>
</feature>
<feature type="compositionally biased region" description="Basic and acidic residues" evidence="2">
    <location>
        <begin position="62"/>
        <end position="79"/>
    </location>
</feature>
<reference evidence="5 6" key="1">
    <citation type="submission" date="2016-08" db="EMBL/GenBank/DDBJ databases">
        <title>Complete genome sequence of Bacillus muralis G25-68, a strain with toxicity to nematodes.</title>
        <authorList>
            <person name="Zheng Z."/>
        </authorList>
    </citation>
    <scope>NUCLEOTIDE SEQUENCE [LARGE SCALE GENOMIC DNA]</scope>
    <source>
        <strain evidence="5 6">G25-68</strain>
    </source>
</reference>
<dbReference type="Gene3D" id="2.60.40.10">
    <property type="entry name" value="Immunoglobulins"/>
    <property type="match status" value="3"/>
</dbReference>
<evidence type="ECO:0000256" key="2">
    <source>
        <dbReference type="SAM" id="MobiDB-lite"/>
    </source>
</evidence>
<dbReference type="NCBIfam" id="NF033679">
    <property type="entry name" value="DNRLRE_dom"/>
    <property type="match status" value="1"/>
</dbReference>
<dbReference type="Pfam" id="PF25023">
    <property type="entry name" value="TEN_YD-shell"/>
    <property type="match status" value="1"/>
</dbReference>
<dbReference type="Pfam" id="PF20148">
    <property type="entry name" value="DUF6531"/>
    <property type="match status" value="1"/>
</dbReference>
<keyword evidence="3" id="KW-0472">Membrane</keyword>
<dbReference type="InterPro" id="IPR003961">
    <property type="entry name" value="FN3_dom"/>
</dbReference>
<dbReference type="InterPro" id="IPR050708">
    <property type="entry name" value="T6SS_VgrG/RHS"/>
</dbReference>
<dbReference type="InterPro" id="IPR045351">
    <property type="entry name" value="DUF6531"/>
</dbReference>
<dbReference type="InterPro" id="IPR056823">
    <property type="entry name" value="TEN-like_YD-shell"/>
</dbReference>
<keyword evidence="3" id="KW-1133">Transmembrane helix</keyword>
<dbReference type="Gene3D" id="2.180.10.10">
    <property type="entry name" value="RHS repeat-associated core"/>
    <property type="match status" value="3"/>
</dbReference>
<dbReference type="STRING" id="264697.ABE28_012390"/>
<dbReference type="KEGG" id="bmur:ABE28_012390"/>
<evidence type="ECO:0000256" key="3">
    <source>
        <dbReference type="SAM" id="Phobius"/>
    </source>
</evidence>
<name>A0A1B3XPL0_9BACI</name>
<proteinExistence type="predicted"/>
<dbReference type="CDD" id="cd00063">
    <property type="entry name" value="FN3"/>
    <property type="match status" value="1"/>
</dbReference>
<dbReference type="NCBIfam" id="TIGR01643">
    <property type="entry name" value="YD_repeat_2x"/>
    <property type="match status" value="4"/>
</dbReference>
<evidence type="ECO:0000313" key="6">
    <source>
        <dbReference type="Proteomes" id="UP000077926"/>
    </source>
</evidence>
<dbReference type="InterPro" id="IPR006530">
    <property type="entry name" value="YD"/>
</dbReference>
<feature type="transmembrane region" description="Helical" evidence="3">
    <location>
        <begin position="25"/>
        <end position="45"/>
    </location>
</feature>
<feature type="region of interest" description="Disordered" evidence="2">
    <location>
        <begin position="49"/>
        <end position="79"/>
    </location>
</feature>
<dbReference type="Pfam" id="PF05593">
    <property type="entry name" value="RHS_repeat"/>
    <property type="match status" value="2"/>
</dbReference>
<evidence type="ECO:0000313" key="5">
    <source>
        <dbReference type="EMBL" id="AOH55149.1"/>
    </source>
</evidence>
<evidence type="ECO:0000256" key="1">
    <source>
        <dbReference type="ARBA" id="ARBA00022737"/>
    </source>
</evidence>
<organism evidence="5 6">
    <name type="scientific">Peribacillus muralis</name>
    <dbReference type="NCBI Taxonomy" id="264697"/>
    <lineage>
        <taxon>Bacteria</taxon>
        <taxon>Bacillati</taxon>
        <taxon>Bacillota</taxon>
        <taxon>Bacilli</taxon>
        <taxon>Bacillales</taxon>
        <taxon>Bacillaceae</taxon>
        <taxon>Peribacillus</taxon>
    </lineage>
</organism>
<dbReference type="EMBL" id="CP017080">
    <property type="protein sequence ID" value="AOH55149.1"/>
    <property type="molecule type" value="Genomic_DNA"/>
</dbReference>
<dbReference type="PANTHER" id="PTHR32305">
    <property type="match status" value="1"/>
</dbReference>
<keyword evidence="3" id="KW-0812">Transmembrane</keyword>
<sequence>MGKKNDIKSTRGVEMNRKNALSKKILNVIIIFSLLIPLVPANVYAHGDMSSHSEPVEATENTGEKSKSVKKKAEEHKYTEKVSEIREKRKVDEKTFLNSDLSYSTEVYNGPVHYSDSKKEWKPIENELEINEEADKKDYKYKNGNNKFSAKLSTSTKKKQMVSLKFGKEKLGFGLVGPNLANASRKDGKAIYKDVYQDTDIHYTMLPNGIKEDIILHSKKSATSFKYSVHGTLKARKVDRYIEFLNKDNKVIWEMLPPFMEDAEGEYSENIEYSVINEGDKQFIQMEIDEKFVEDPARVFPIIVDPTVNIGGAASNTKDTYVMKKFPTINYYNSTELRTGYTDSTGTTRSYIDFTNSLPNMGGGLLVSAELKGYKFSQPTTPINTNVYAQRVTSSWSSTGVTWNKQPSIDTTKTYGSTAVNGNNGWYNFNLTDLVDQWYKGKVPNHGVVLKSSSEGTLGTYRKFYSSDYSSKQPYLSVTYSGVPSAPTGSAVGNGVNSGTGYVNVNWTPVPGATGYKVLVFNGKNYEEINVGNVTSWSTKGKKIWPTAAQISAGNYNLRLNGTGTELADDPRPVYKNSKGTYQDKKNYYFRIKAYNKYGDSAQSAQFTPTIADQTAPTKPGKPTISSHLDSNFKFTWSASTDSNSGLKGYQVYVGTAAGKTDVVNGTLVTQNSFTLPKAVARTTYHMYVRAVDNQGNYINSDSSSGIARKQLDASIVSYTIPPQMEASGDYNVAITVKNEGIETWTNSEGFMLGSTATNDPFSNNARLTLTSSESISTSKTKTFNVKLNGGKKTGDYSSQWQMLKLKTGMFGDQISQKVKVVDTTPPAGEIVINHGAKVTNTPNVTLTLASSDNSDSDISQRFRNEQANWTAYEKQAKTKPWTLSGGNGEKTVSVMFKDGSGNESKTYSEKILLDATLPTAKLTFPATLDYLNGITEIHGSATDNDDMDEYVLSYGKGESPQAWTEITKKYDDIKDGVLGKWDVTGLEAGLYTIQLNVRDKASNTSIATKKVWVDPLQSMLGIEDFWAYTSTETGYGESKTNLANGNLHLSYTDSSVKGRGLDATIIRSYNSQDDQQTSLGKGWRLNVHMSLIQEPNGDIRLIDEDGSRHSFKKNVNGTYSSPHGVYRELVKTSGGDYTLTDLVEAEIVQTFNDKGQLLSIGDKNGNKNSISYDGNNIKEIVDSTGRSTTFTYTDALLSAITDSTGATTKYIYENQALTKVEYQDKDKKSVRLLNYEYDGIGQLNKYINPNKNATSYDYNGHRLVSTERQFTSYNAKANKKNDPSTVKEVFVYDLLKRTTRVSTSGKYKITTSEYETNEKGNLLKTIDDPDGLKVTSRNVYDQNKIKDSFDGKGNKTSFTYDERGNILTKTEPTTKDIEGNSTTPVTKYEYKPGTSLLTKEIDALGRVTSHEYDAKGNRLWTVDTEGFKDSFKYDKFGNLTDSSSERGPLYAAVPNFSFETGEGTSISNWKSSGSASYQTTEKRMGTRSVSITGSIESEHLPIKPGKLPVRALAWTKGSGAIVSAQFYDSSKKLISTKSSAASTGAGWNLQHIGAAIPANASFITVKIQAGPSNISVDDVRVEESDFTTRTVYDSSGLHGIESYDPYGKKMTFEYDAAGNKMKETNELGQTARFSYNLDNQITEQIDRLGKITKYQYDGVGNLLKETDALGQAVEYEFDEQNHQIVVRNPKVTKKAYDFQKPLPPNITNRTEIDEYNELGEKIAEKDGNGYVNIFEYDPLGRLSKSIDPLANQLRMTYDANDNKVTEENFAWDTTTSTLYSKGKTYYRYDEQNRLTAYSDPTKDQNTLVEQSKYDAVGNVVKSISGTGDWVSYEYDKNDNAIYSKDSSSPAVETWTLYDGLGNEAIAFDKLGATHYIYEANGQLKDVVDTDGKYTTYTYNAAGDKTKLVDATGAVTEWEYDQEGQLKTEKKAEADPSSGESTTQVSSFEYDSIGQVKKKSLKEINGSKTTVSKEVTYEYDELSRLVKETGRNMEDGKITENRFLHDHNSNVTHTWVYDESNPVPVAVDPDGDGIYNSETVSEYDANNRLISETISHTDTQTTTRYDEKDNKEILSNALGDTVITYDDNDRMTKILTPNFDSYQYEYLVDDSLSKVKAPGVETSISYNGGSKVKSLKAVSQKDQSVLFDLQYQHSDTEQITQISDKGKIKKKYTYTAKGQLETVEADGKKLKYSYDANSNLVKTENVTSGKVAATYTYTTDNRILQKKEYNETSGALLRTTDYVHNPVGMLAKVTIKEGANTTVTDYGYNSDDQLVKVNQTVNGKKQPTIAYEYDTDGNRIAKDVNDGTKNTHYHYHRDTNGELFLESIEGIKREDKNKYHRDADGNLLSFSFNDVVYYYQFNARGDVIALTDKAGNTKATYEYDEWGNVTAITGDKDIANTNIYRYVGKYGVMYDADTNLYLMGWRDYDPSIGRFIVPDEYEGTEEDPTSLNRYLYADADPVNNIDPDGHAPKWLQKGWKSTKKYSKKGYNAYIGNDIKTIKNPKSKWYQKAGATVSVASNFVPGAGQAKWAAKGAISAVKYGKKAKKVKKFNSSSVKKTLKNKTKVKTYKIKGKTATFKRSSVKGTYKQTSKKTFVPEEYWERKAPQNATPGSKVIHYRQYKGKKEKSTVIYDKFGRQKYRVDHANHSMPDKHTVPHLHEYKYGPGYSAKGKEYTYNFWGRKK</sequence>
<dbReference type="Gene3D" id="2.60.120.970">
    <property type="match status" value="1"/>
</dbReference>
<feature type="region of interest" description="Disordered" evidence="2">
    <location>
        <begin position="1924"/>
        <end position="1946"/>
    </location>
</feature>